<evidence type="ECO:0000256" key="4">
    <source>
        <dbReference type="ARBA" id="ARBA00022723"/>
    </source>
</evidence>
<dbReference type="SUPFAM" id="SSF57783">
    <property type="entry name" value="Zinc beta-ribbon"/>
    <property type="match status" value="2"/>
</dbReference>
<comment type="subcellular location">
    <subcellularLocation>
        <location evidence="1">Nucleus</location>
        <location evidence="1">Nucleolus</location>
    </subcellularLocation>
</comment>
<evidence type="ECO:0000256" key="7">
    <source>
        <dbReference type="ARBA" id="ARBA00023242"/>
    </source>
</evidence>
<evidence type="ECO:0000313" key="14">
    <source>
        <dbReference type="Proteomes" id="UP000278143"/>
    </source>
</evidence>
<dbReference type="GO" id="GO:0008270">
    <property type="term" value="F:zinc ion binding"/>
    <property type="evidence" value="ECO:0007669"/>
    <property type="project" value="UniProtKB-KW"/>
</dbReference>
<comment type="similarity">
    <text evidence="11">Belongs to the archaeal rpoM/eukaryotic RPA12/RPB9/RPC11 RNA polymerase family.</text>
</comment>
<dbReference type="AlphaFoldDB" id="A0A4P9YSK3"/>
<evidence type="ECO:0000256" key="6">
    <source>
        <dbReference type="ARBA" id="ARBA00022833"/>
    </source>
</evidence>
<dbReference type="InterPro" id="IPR001529">
    <property type="entry name" value="Zn_ribbon_RPB9"/>
</dbReference>
<dbReference type="InterPro" id="IPR012164">
    <property type="entry name" value="Rpa12/Rpb9/Rpc10/TFS"/>
</dbReference>
<dbReference type="PROSITE" id="PS51133">
    <property type="entry name" value="ZF_TFIIS_2"/>
    <property type="match status" value="1"/>
</dbReference>
<keyword evidence="11" id="KW-0240">DNA-directed RNA polymerase</keyword>
<name>A0A4P9YSK3_9FUNG</name>
<dbReference type="Pfam" id="PF02150">
    <property type="entry name" value="Zn_ribbon_RPB9"/>
    <property type="match status" value="1"/>
</dbReference>
<evidence type="ECO:0000256" key="10">
    <source>
        <dbReference type="PROSITE-ProRule" id="PRU00472"/>
    </source>
</evidence>
<evidence type="ECO:0000313" key="13">
    <source>
        <dbReference type="EMBL" id="RKP22896.1"/>
    </source>
</evidence>
<dbReference type="GO" id="GO:0003676">
    <property type="term" value="F:nucleic acid binding"/>
    <property type="evidence" value="ECO:0007669"/>
    <property type="project" value="InterPro"/>
</dbReference>
<proteinExistence type="inferred from homology"/>
<dbReference type="InterPro" id="IPR001222">
    <property type="entry name" value="Znf_TFIIS"/>
</dbReference>
<dbReference type="PIRSF" id="PIRSF005586">
    <property type="entry name" value="RNApol_RpoM"/>
    <property type="match status" value="1"/>
</dbReference>
<feature type="binding site" evidence="9">
    <location>
        <position position="69"/>
    </location>
    <ligand>
        <name>Zn(2+)</name>
        <dbReference type="ChEBI" id="CHEBI:29105"/>
        <label>2</label>
    </ligand>
</feature>
<sequence>SSNMLYPWEDRAHRRLMYACRNCDYREHADNYRVYEHVVQQAPTESNMARMDLSSDPSLPRTTSACPLCGSTEAVYFQSSSRRADTKMTLYYVCVNKDCRYLWTG</sequence>
<comment type="subunit">
    <text evidence="2">Component of the RNA polymerase II (Pol II) complex consisting of 12 subunits.</text>
</comment>
<evidence type="ECO:0000259" key="12">
    <source>
        <dbReference type="PROSITE" id="PS51133"/>
    </source>
</evidence>
<dbReference type="PANTHER" id="PTHR11239:SF1">
    <property type="entry name" value="DNA-DIRECTED RNA POLYMERASE II SUBUNIT RPB9"/>
    <property type="match status" value="1"/>
</dbReference>
<dbReference type="GO" id="GO:0005665">
    <property type="term" value="C:RNA polymerase II, core complex"/>
    <property type="evidence" value="ECO:0007669"/>
    <property type="project" value="TreeGrafter"/>
</dbReference>
<feature type="binding site" evidence="9">
    <location>
        <position position="99"/>
    </location>
    <ligand>
        <name>Zn(2+)</name>
        <dbReference type="ChEBI" id="CHEBI:29105"/>
        <label>2</label>
    </ligand>
</feature>
<feature type="non-terminal residue" evidence="13">
    <location>
        <position position="1"/>
    </location>
</feature>
<reference evidence="14" key="1">
    <citation type="journal article" date="2018" name="Nat. Microbiol.">
        <title>Leveraging single-cell genomics to expand the fungal tree of life.</title>
        <authorList>
            <person name="Ahrendt S.R."/>
            <person name="Quandt C.A."/>
            <person name="Ciobanu D."/>
            <person name="Clum A."/>
            <person name="Salamov A."/>
            <person name="Andreopoulos B."/>
            <person name="Cheng J.F."/>
            <person name="Woyke T."/>
            <person name="Pelin A."/>
            <person name="Henrissat B."/>
            <person name="Reynolds N.K."/>
            <person name="Benny G.L."/>
            <person name="Smith M.E."/>
            <person name="James T.Y."/>
            <person name="Grigoriev I.V."/>
        </authorList>
    </citation>
    <scope>NUCLEOTIDE SEQUENCE [LARGE SCALE GENOMIC DNA]</scope>
    <source>
        <strain evidence="14">Benny S71-1</strain>
    </source>
</reference>
<dbReference type="PANTHER" id="PTHR11239">
    <property type="entry name" value="DNA-DIRECTED RNA POLYMERASE"/>
    <property type="match status" value="1"/>
</dbReference>
<evidence type="ECO:0000256" key="3">
    <source>
        <dbReference type="ARBA" id="ARBA00015926"/>
    </source>
</evidence>
<dbReference type="InterPro" id="IPR034012">
    <property type="entry name" value="Zn_ribbon_RPB9_C"/>
</dbReference>
<feature type="binding site" evidence="9">
    <location>
        <position position="20"/>
    </location>
    <ligand>
        <name>Zn(2+)</name>
        <dbReference type="ChEBI" id="CHEBI:29105"/>
        <label>1</label>
    </ligand>
</feature>
<evidence type="ECO:0000256" key="5">
    <source>
        <dbReference type="ARBA" id="ARBA00022771"/>
    </source>
</evidence>
<keyword evidence="7" id="KW-0539">Nucleus</keyword>
<dbReference type="GO" id="GO:0006283">
    <property type="term" value="P:transcription-coupled nucleotide-excision repair"/>
    <property type="evidence" value="ECO:0007669"/>
    <property type="project" value="TreeGrafter"/>
</dbReference>
<evidence type="ECO:0000256" key="8">
    <source>
        <dbReference type="ARBA" id="ARBA00042129"/>
    </source>
</evidence>
<organism evidence="13 14">
    <name type="scientific">Syncephalis pseudoplumigaleata</name>
    <dbReference type="NCBI Taxonomy" id="1712513"/>
    <lineage>
        <taxon>Eukaryota</taxon>
        <taxon>Fungi</taxon>
        <taxon>Fungi incertae sedis</taxon>
        <taxon>Zoopagomycota</taxon>
        <taxon>Zoopagomycotina</taxon>
        <taxon>Zoopagomycetes</taxon>
        <taxon>Zoopagales</taxon>
        <taxon>Piptocephalidaceae</taxon>
        <taxon>Syncephalis</taxon>
    </lineage>
</organism>
<dbReference type="GO" id="GO:0006367">
    <property type="term" value="P:transcription initiation at RNA polymerase II promoter"/>
    <property type="evidence" value="ECO:0007669"/>
    <property type="project" value="TreeGrafter"/>
</dbReference>
<accession>A0A4P9YSK3</accession>
<feature type="binding site" evidence="9">
    <location>
        <position position="23"/>
    </location>
    <ligand>
        <name>Zn(2+)</name>
        <dbReference type="ChEBI" id="CHEBI:29105"/>
        <label>1</label>
    </ligand>
</feature>
<dbReference type="SMART" id="SM00440">
    <property type="entry name" value="ZnF_C2C2"/>
    <property type="match status" value="1"/>
</dbReference>
<feature type="binding site" evidence="9">
    <location>
        <position position="94"/>
    </location>
    <ligand>
        <name>Zn(2+)</name>
        <dbReference type="ChEBI" id="CHEBI:29105"/>
        <label>2</label>
    </ligand>
</feature>
<dbReference type="GO" id="GO:0001193">
    <property type="term" value="P:maintenance of transcriptional fidelity during transcription elongation by RNA polymerase II"/>
    <property type="evidence" value="ECO:0007669"/>
    <property type="project" value="TreeGrafter"/>
</dbReference>
<evidence type="ECO:0000256" key="9">
    <source>
        <dbReference type="PIRSR" id="PIRSR005586-1"/>
    </source>
</evidence>
<dbReference type="EMBL" id="KZ991531">
    <property type="protein sequence ID" value="RKP22896.1"/>
    <property type="molecule type" value="Genomic_DNA"/>
</dbReference>
<gene>
    <name evidence="13" type="ORF">SYNPS1DRAFT_19400</name>
</gene>
<evidence type="ECO:0000256" key="11">
    <source>
        <dbReference type="RuleBase" id="RU003474"/>
    </source>
</evidence>
<dbReference type="OrthoDB" id="282270at2759"/>
<evidence type="ECO:0000256" key="2">
    <source>
        <dbReference type="ARBA" id="ARBA00011730"/>
    </source>
</evidence>
<dbReference type="CDD" id="cd10508">
    <property type="entry name" value="Zn-ribbon_RPB9"/>
    <property type="match status" value="1"/>
</dbReference>
<dbReference type="Proteomes" id="UP000278143">
    <property type="component" value="Unassembled WGS sequence"/>
</dbReference>
<feature type="domain" description="TFIIS-type" evidence="12">
    <location>
        <begin position="62"/>
        <end position="104"/>
    </location>
</feature>
<dbReference type="GO" id="GO:0003899">
    <property type="term" value="F:DNA-directed RNA polymerase activity"/>
    <property type="evidence" value="ECO:0007669"/>
    <property type="project" value="InterPro"/>
</dbReference>
<keyword evidence="11" id="KW-0804">Transcription</keyword>
<dbReference type="Pfam" id="PF01096">
    <property type="entry name" value="Zn_ribbon_TFIIS"/>
    <property type="match status" value="1"/>
</dbReference>
<evidence type="ECO:0000256" key="1">
    <source>
        <dbReference type="ARBA" id="ARBA00004604"/>
    </source>
</evidence>
<protein>
    <recommendedName>
        <fullName evidence="3">DNA-directed RNA polymerase II subunit RPB9</fullName>
    </recommendedName>
    <alternativeName>
        <fullName evidence="8">DNA-directed RNA polymerase II subunit 9</fullName>
    </alternativeName>
</protein>
<dbReference type="GO" id="GO:0005730">
    <property type="term" value="C:nucleolus"/>
    <property type="evidence" value="ECO:0007669"/>
    <property type="project" value="UniProtKB-SubCell"/>
</dbReference>
<feature type="binding site" evidence="9">
    <location>
        <position position="66"/>
    </location>
    <ligand>
        <name>Zn(2+)</name>
        <dbReference type="ChEBI" id="CHEBI:29105"/>
        <label>2</label>
    </ligand>
</feature>
<keyword evidence="4 9" id="KW-0479">Metal-binding</keyword>
<dbReference type="Gene3D" id="2.20.25.10">
    <property type="match status" value="2"/>
</dbReference>
<keyword evidence="5 10" id="KW-0863">Zinc-finger</keyword>
<keyword evidence="14" id="KW-1185">Reference proteome</keyword>
<keyword evidence="6 9" id="KW-0862">Zinc</keyword>